<evidence type="ECO:0000313" key="2">
    <source>
        <dbReference type="EMBL" id="JAH83479.1"/>
    </source>
</evidence>
<evidence type="ECO:0000256" key="1">
    <source>
        <dbReference type="SAM" id="MobiDB-lite"/>
    </source>
</evidence>
<reference evidence="2" key="1">
    <citation type="submission" date="2014-11" db="EMBL/GenBank/DDBJ databases">
        <authorList>
            <person name="Amaro Gonzalez C."/>
        </authorList>
    </citation>
    <scope>NUCLEOTIDE SEQUENCE</scope>
</reference>
<sequence>MRAEGSRFPLMRLVSSTFTDEDSVISQQISLLWKSRGSRHSSRPSKINTTLTSSPFNTSDLFHL</sequence>
<dbReference type="AlphaFoldDB" id="A0A0E9VZB0"/>
<organism evidence="2">
    <name type="scientific">Anguilla anguilla</name>
    <name type="common">European freshwater eel</name>
    <name type="synonym">Muraena anguilla</name>
    <dbReference type="NCBI Taxonomy" id="7936"/>
    <lineage>
        <taxon>Eukaryota</taxon>
        <taxon>Metazoa</taxon>
        <taxon>Chordata</taxon>
        <taxon>Craniata</taxon>
        <taxon>Vertebrata</taxon>
        <taxon>Euteleostomi</taxon>
        <taxon>Actinopterygii</taxon>
        <taxon>Neopterygii</taxon>
        <taxon>Teleostei</taxon>
        <taxon>Anguilliformes</taxon>
        <taxon>Anguillidae</taxon>
        <taxon>Anguilla</taxon>
    </lineage>
</organism>
<reference evidence="2" key="2">
    <citation type="journal article" date="2015" name="Fish Shellfish Immunol.">
        <title>Early steps in the European eel (Anguilla anguilla)-Vibrio vulnificus interaction in the gills: Role of the RtxA13 toxin.</title>
        <authorList>
            <person name="Callol A."/>
            <person name="Pajuelo D."/>
            <person name="Ebbesson L."/>
            <person name="Teles M."/>
            <person name="MacKenzie S."/>
            <person name="Amaro C."/>
        </authorList>
    </citation>
    <scope>NUCLEOTIDE SEQUENCE</scope>
</reference>
<feature type="region of interest" description="Disordered" evidence="1">
    <location>
        <begin position="36"/>
        <end position="64"/>
    </location>
</feature>
<accession>A0A0E9VZB0</accession>
<proteinExistence type="predicted"/>
<dbReference type="EMBL" id="GBXM01025098">
    <property type="protein sequence ID" value="JAH83479.1"/>
    <property type="molecule type" value="Transcribed_RNA"/>
</dbReference>
<feature type="compositionally biased region" description="Polar residues" evidence="1">
    <location>
        <begin position="44"/>
        <end position="64"/>
    </location>
</feature>
<protein>
    <submittedName>
        <fullName evidence="2">Uncharacterized protein</fullName>
    </submittedName>
</protein>
<name>A0A0E9VZB0_ANGAN</name>